<dbReference type="Proteomes" id="UP000265520">
    <property type="component" value="Unassembled WGS sequence"/>
</dbReference>
<keyword evidence="3" id="KW-1185">Reference proteome</keyword>
<sequence length="48" mass="5610">MQDSGAEDYVSFDPEQERTLRRRLKAARLRAAMGDQNPPPRRTMGDYR</sequence>
<dbReference type="EMBL" id="LXQA010970131">
    <property type="protein sequence ID" value="MCI79272.1"/>
    <property type="molecule type" value="Genomic_DNA"/>
</dbReference>
<organism evidence="2 3">
    <name type="scientific">Trifolium medium</name>
    <dbReference type="NCBI Taxonomy" id="97028"/>
    <lineage>
        <taxon>Eukaryota</taxon>
        <taxon>Viridiplantae</taxon>
        <taxon>Streptophyta</taxon>
        <taxon>Embryophyta</taxon>
        <taxon>Tracheophyta</taxon>
        <taxon>Spermatophyta</taxon>
        <taxon>Magnoliopsida</taxon>
        <taxon>eudicotyledons</taxon>
        <taxon>Gunneridae</taxon>
        <taxon>Pentapetalae</taxon>
        <taxon>rosids</taxon>
        <taxon>fabids</taxon>
        <taxon>Fabales</taxon>
        <taxon>Fabaceae</taxon>
        <taxon>Papilionoideae</taxon>
        <taxon>50 kb inversion clade</taxon>
        <taxon>NPAAA clade</taxon>
        <taxon>Hologalegina</taxon>
        <taxon>IRL clade</taxon>
        <taxon>Trifolieae</taxon>
        <taxon>Trifolium</taxon>
    </lineage>
</organism>
<feature type="region of interest" description="Disordered" evidence="1">
    <location>
        <begin position="29"/>
        <end position="48"/>
    </location>
</feature>
<accession>A0A392UVX4</accession>
<protein>
    <submittedName>
        <fullName evidence="2">Uncharacterized protein</fullName>
    </submittedName>
</protein>
<feature type="non-terminal residue" evidence="2">
    <location>
        <position position="48"/>
    </location>
</feature>
<reference evidence="2 3" key="1">
    <citation type="journal article" date="2018" name="Front. Plant Sci.">
        <title>Red Clover (Trifolium pratense) and Zigzag Clover (T. medium) - A Picture of Genomic Similarities and Differences.</title>
        <authorList>
            <person name="Dluhosova J."/>
            <person name="Istvanek J."/>
            <person name="Nedelnik J."/>
            <person name="Repkova J."/>
        </authorList>
    </citation>
    <scope>NUCLEOTIDE SEQUENCE [LARGE SCALE GENOMIC DNA]</scope>
    <source>
        <strain evidence="3">cv. 10/8</strain>
        <tissue evidence="2">Leaf</tissue>
    </source>
</reference>
<evidence type="ECO:0000313" key="3">
    <source>
        <dbReference type="Proteomes" id="UP000265520"/>
    </source>
</evidence>
<evidence type="ECO:0000256" key="1">
    <source>
        <dbReference type="SAM" id="MobiDB-lite"/>
    </source>
</evidence>
<proteinExistence type="predicted"/>
<comment type="caution">
    <text evidence="2">The sequence shown here is derived from an EMBL/GenBank/DDBJ whole genome shotgun (WGS) entry which is preliminary data.</text>
</comment>
<dbReference type="AlphaFoldDB" id="A0A392UVX4"/>
<name>A0A392UVX4_9FABA</name>
<evidence type="ECO:0000313" key="2">
    <source>
        <dbReference type="EMBL" id="MCI79272.1"/>
    </source>
</evidence>